<dbReference type="EMBL" id="JABANP010000194">
    <property type="protein sequence ID" value="KAF4687192.1"/>
    <property type="molecule type" value="Genomic_DNA"/>
</dbReference>
<organism evidence="2 3">
    <name type="scientific">Perkinsus olseni</name>
    <name type="common">Perkinsus atlanticus</name>
    <dbReference type="NCBI Taxonomy" id="32597"/>
    <lineage>
        <taxon>Eukaryota</taxon>
        <taxon>Sar</taxon>
        <taxon>Alveolata</taxon>
        <taxon>Perkinsozoa</taxon>
        <taxon>Perkinsea</taxon>
        <taxon>Perkinsida</taxon>
        <taxon>Perkinsidae</taxon>
        <taxon>Perkinsus</taxon>
    </lineage>
</organism>
<sequence length="245" mass="27284">MGTVEDAKQRIERIIRDHERRNPGYRFYWLPEGGTRGKKCIKPGVLNALRFLCEDKAKREEAERLGKGSVTAVRHRKRKHHETIQSPDSESSTPSDSESATPADSESGMPSDSESGMPSDSESASPSDSESGAAEPESPVCIGGYRLRRRVSSLEYFSPDDCTLEEEIVESRGEAGSSQSLPGVKPDRVSTLTAQVEELKGKLRAKEKVRPSRRWHLEKSARRELMRSSGFVRSISGKGLRGRRR</sequence>
<feature type="compositionally biased region" description="Low complexity" evidence="1">
    <location>
        <begin position="86"/>
        <end position="139"/>
    </location>
</feature>
<dbReference type="AlphaFoldDB" id="A0A7J6NTF8"/>
<accession>A0A7J6NTF8</accession>
<proteinExistence type="predicted"/>
<evidence type="ECO:0000313" key="3">
    <source>
        <dbReference type="Proteomes" id="UP000541610"/>
    </source>
</evidence>
<comment type="caution">
    <text evidence="2">The sequence shown here is derived from an EMBL/GenBank/DDBJ whole genome shotgun (WGS) entry which is preliminary data.</text>
</comment>
<name>A0A7J6NTF8_PEROL</name>
<dbReference type="Proteomes" id="UP000541610">
    <property type="component" value="Unassembled WGS sequence"/>
</dbReference>
<reference evidence="2 3" key="1">
    <citation type="submission" date="2020-04" db="EMBL/GenBank/DDBJ databases">
        <title>Perkinsus olseni comparative genomics.</title>
        <authorList>
            <person name="Bogema D.R."/>
        </authorList>
    </citation>
    <scope>NUCLEOTIDE SEQUENCE [LARGE SCALE GENOMIC DNA]</scope>
    <source>
        <strain evidence="2">00978-12</strain>
    </source>
</reference>
<gene>
    <name evidence="2" type="ORF">FOZ60_004220</name>
</gene>
<feature type="region of interest" description="Disordered" evidence="1">
    <location>
        <begin position="59"/>
        <end position="144"/>
    </location>
</feature>
<evidence type="ECO:0000256" key="1">
    <source>
        <dbReference type="SAM" id="MobiDB-lite"/>
    </source>
</evidence>
<dbReference type="OrthoDB" id="10514892at2759"/>
<evidence type="ECO:0000313" key="2">
    <source>
        <dbReference type="EMBL" id="KAF4687192.1"/>
    </source>
</evidence>
<protein>
    <submittedName>
        <fullName evidence="2">Uncharacterized protein</fullName>
    </submittedName>
</protein>